<dbReference type="Pfam" id="PF14356">
    <property type="entry name" value="DUF4403"/>
    <property type="match status" value="1"/>
</dbReference>
<gene>
    <name evidence="1" type="ORF">J2I46_02395</name>
</gene>
<comment type="caution">
    <text evidence="1">The sequence shown here is derived from an EMBL/GenBank/DDBJ whole genome shotgun (WGS) entry which is preliminary data.</text>
</comment>
<proteinExistence type="predicted"/>
<dbReference type="Proteomes" id="UP000664628">
    <property type="component" value="Unassembled WGS sequence"/>
</dbReference>
<evidence type="ECO:0000313" key="1">
    <source>
        <dbReference type="EMBL" id="MBO0947416.1"/>
    </source>
</evidence>
<name>A0ABS3JD91_9BACT</name>
<evidence type="ECO:0000313" key="2">
    <source>
        <dbReference type="Proteomes" id="UP000664628"/>
    </source>
</evidence>
<dbReference type="InterPro" id="IPR025515">
    <property type="entry name" value="DUF4403"/>
</dbReference>
<protein>
    <submittedName>
        <fullName evidence="1">DUF4403 family protein</fullName>
    </submittedName>
</protein>
<reference evidence="1 2" key="1">
    <citation type="submission" date="2021-03" db="EMBL/GenBank/DDBJ databases">
        <title>Fibrella sp. HMF5405 genome sequencing and assembly.</title>
        <authorList>
            <person name="Kang H."/>
            <person name="Kim H."/>
            <person name="Bae S."/>
            <person name="Joh K."/>
        </authorList>
    </citation>
    <scope>NUCLEOTIDE SEQUENCE [LARGE SCALE GENOMIC DNA]</scope>
    <source>
        <strain evidence="1 2">HMF5405</strain>
    </source>
</reference>
<dbReference type="EMBL" id="JAFMYW010000001">
    <property type="protein sequence ID" value="MBO0947416.1"/>
    <property type="molecule type" value="Genomic_DNA"/>
</dbReference>
<organism evidence="1 2">
    <name type="scientific">Fibrella forsythiae</name>
    <dbReference type="NCBI Taxonomy" id="2817061"/>
    <lineage>
        <taxon>Bacteria</taxon>
        <taxon>Pseudomonadati</taxon>
        <taxon>Bacteroidota</taxon>
        <taxon>Cytophagia</taxon>
        <taxon>Cytophagales</taxon>
        <taxon>Spirosomataceae</taxon>
        <taxon>Fibrella</taxon>
    </lineage>
</organism>
<sequence>MPKSKNLATVPRKLHLSSWQIAVTVGSTYKKLNCPNRRQTCTLLGTVSASCQLLLVSAVYSVLVLTACQSGQTNRLNPTAPKAAYQNSSMDVRTDALISTVNIPVAIALADVERQINAQVSGLIYEDNSFDDDGGGTPFMTKVWKRAPIGVKAGVVQGDSLFYFSVPLKIWAKAGKKVLGFMQSGETTFEIDLRFATRFSIDRDWTVSTKTTAEGFEYVTKPTIRLVGFDIPITGLVSKAINSNLGTVTQTLDKQVREKIDLRTPVLRAWNLIREPYNVSDEFRTWLTVVPRRVLITPLRFEQGELRATIGLEGHTLTTVGAKPTVRAATDLPDLTVVPTVNDDFRVGIISEATYPEVADLAKKQLIGKSFNFSTYSITITDLDLYGQNENLIIKAGISGSVSGDIYLRGQPYYDAQTRSVTLRNLTYDLETRNLLQKAASWLLKSTLAKTLEKNLTFPVGDQIDAIRQSIQERMANYPLAKGVMLSGKIDQVSPDQVYLTPTAMVAVVHANGKVNVRVQGLE</sequence>
<keyword evidence="2" id="KW-1185">Reference proteome</keyword>
<accession>A0ABS3JD91</accession>